<evidence type="ECO:0000256" key="4">
    <source>
        <dbReference type="ARBA" id="ARBA00022803"/>
    </source>
</evidence>
<evidence type="ECO:0000256" key="2">
    <source>
        <dbReference type="ARBA" id="ARBA00022490"/>
    </source>
</evidence>
<dbReference type="Gene3D" id="1.25.40.10">
    <property type="entry name" value="Tetratricopeptide repeat domain"/>
    <property type="match status" value="2"/>
</dbReference>
<name>A0ABS5KQN2_9ACTN</name>
<evidence type="ECO:0000256" key="3">
    <source>
        <dbReference type="ARBA" id="ARBA00022737"/>
    </source>
</evidence>
<sequence>MSTMLTPEQSDAAAAVLERRYAKRDGSHTSDISDRARQVLAALIRRYALAANAARRVSHILLPPLPGDDELDGAPEFATFADAQAYYLANEEGIHQALIEAGLYGVDGHSSRVVRGFEQVMTTVHNPGRRIELAELALTSARCHDDALAEAHALMNRGGGYKMGEQPLKAVTDYQQAIQLFVELHDDAGAREALSRLAVAHAAARHLDDADDTLDQVLALCEEGDVLAALAYATRAWVATQRGEWDQAITAGLIGLDKLQACDAAKVWLADAHLELFKAYIRSGDIENARQHLTAMTTLLANDSQNVPPRIAAALADGELLLAQGHHRDALASYQRAVMLQSANPQPYGLGKAFDGTGQALHGLGEFDRAAEQFTFALRVRLRTGESFAIARSRCYLAKAKAAAGHIAGAVRLREQALTDLTGLVDPAADLLRAELNRLSL</sequence>
<dbReference type="EMBL" id="JAAFYZ010000047">
    <property type="protein sequence ID" value="MBS2548358.1"/>
    <property type="molecule type" value="Genomic_DNA"/>
</dbReference>
<protein>
    <recommendedName>
        <fullName evidence="8">Tetratricopeptide repeat protein</fullName>
    </recommendedName>
</protein>
<dbReference type="PANTHER" id="PTHR46630">
    <property type="entry name" value="TETRATRICOPEPTIDE REPEAT PROTEIN 29"/>
    <property type="match status" value="1"/>
</dbReference>
<evidence type="ECO:0000256" key="5">
    <source>
        <dbReference type="ARBA" id="ARBA00038253"/>
    </source>
</evidence>
<dbReference type="InterPro" id="IPR011990">
    <property type="entry name" value="TPR-like_helical_dom_sf"/>
</dbReference>
<accession>A0ABS5KQN2</accession>
<comment type="similarity">
    <text evidence="5">Belongs to the Rap family.</text>
</comment>
<keyword evidence="7" id="KW-1185">Reference proteome</keyword>
<dbReference type="InterPro" id="IPR019734">
    <property type="entry name" value="TPR_rpt"/>
</dbReference>
<evidence type="ECO:0000313" key="6">
    <source>
        <dbReference type="EMBL" id="MBS2548358.1"/>
    </source>
</evidence>
<evidence type="ECO:0000313" key="7">
    <source>
        <dbReference type="Proteomes" id="UP000730482"/>
    </source>
</evidence>
<keyword evidence="2" id="KW-0963">Cytoplasm</keyword>
<keyword evidence="3" id="KW-0677">Repeat</keyword>
<dbReference type="Proteomes" id="UP000730482">
    <property type="component" value="Unassembled WGS sequence"/>
</dbReference>
<evidence type="ECO:0008006" key="8">
    <source>
        <dbReference type="Google" id="ProtNLM"/>
    </source>
</evidence>
<comment type="caution">
    <text evidence="6">The sequence shown here is derived from an EMBL/GenBank/DDBJ whole genome shotgun (WGS) entry which is preliminary data.</text>
</comment>
<dbReference type="InterPro" id="IPR051476">
    <property type="entry name" value="Bac_ResReg_Asp_Phosphatase"/>
</dbReference>
<evidence type="ECO:0000256" key="1">
    <source>
        <dbReference type="ARBA" id="ARBA00004496"/>
    </source>
</evidence>
<gene>
    <name evidence="6" type="ORF">KGQ19_15945</name>
</gene>
<keyword evidence="4" id="KW-0802">TPR repeat</keyword>
<comment type="subcellular location">
    <subcellularLocation>
        <location evidence="1">Cytoplasm</location>
    </subcellularLocation>
</comment>
<dbReference type="PANTHER" id="PTHR46630:SF1">
    <property type="entry name" value="TETRATRICOPEPTIDE REPEAT PROTEIN 29"/>
    <property type="match status" value="1"/>
</dbReference>
<organism evidence="6 7">
    <name type="scientific">Catenulispora pinistramenti</name>
    <dbReference type="NCBI Taxonomy" id="2705254"/>
    <lineage>
        <taxon>Bacteria</taxon>
        <taxon>Bacillati</taxon>
        <taxon>Actinomycetota</taxon>
        <taxon>Actinomycetes</taxon>
        <taxon>Catenulisporales</taxon>
        <taxon>Catenulisporaceae</taxon>
        <taxon>Catenulispora</taxon>
    </lineage>
</organism>
<reference evidence="6 7" key="1">
    <citation type="submission" date="2020-02" db="EMBL/GenBank/DDBJ databases">
        <title>Acidophilic actinobacteria isolated from forest soil.</title>
        <authorList>
            <person name="Golinska P."/>
        </authorList>
    </citation>
    <scope>NUCLEOTIDE SEQUENCE [LARGE SCALE GENOMIC DNA]</scope>
    <source>
        <strain evidence="6 7">NL8</strain>
    </source>
</reference>
<dbReference type="SUPFAM" id="SSF48452">
    <property type="entry name" value="TPR-like"/>
    <property type="match status" value="2"/>
</dbReference>
<dbReference type="SMART" id="SM00028">
    <property type="entry name" value="TPR"/>
    <property type="match status" value="6"/>
</dbReference>
<proteinExistence type="inferred from homology"/>
<dbReference type="RefSeq" id="WP_212009945.1">
    <property type="nucleotide sequence ID" value="NZ_JAAFYZ010000047.1"/>
</dbReference>